<feature type="transmembrane region" description="Helical" evidence="10">
    <location>
        <begin position="14"/>
        <end position="35"/>
    </location>
</feature>
<reference evidence="12 13" key="1">
    <citation type="submission" date="2017-10" db="EMBL/GenBank/DDBJ databases">
        <title>Bacillus sp. nov., a halophilic bacterium isolated from a Yangshapao Lake.</title>
        <authorList>
            <person name="Wang H."/>
        </authorList>
    </citation>
    <scope>NUCLEOTIDE SEQUENCE [LARGE SCALE GENOMIC DNA]</scope>
    <source>
        <strain evidence="12 13">YSP-3</strain>
    </source>
</reference>
<evidence type="ECO:0000259" key="11">
    <source>
        <dbReference type="Pfam" id="PF04290"/>
    </source>
</evidence>
<evidence type="ECO:0000256" key="2">
    <source>
        <dbReference type="ARBA" id="ARBA00022448"/>
    </source>
</evidence>
<organism evidence="12 13">
    <name type="scientific">Alteribacter lacisalsi</name>
    <dbReference type="NCBI Taxonomy" id="2045244"/>
    <lineage>
        <taxon>Bacteria</taxon>
        <taxon>Bacillati</taxon>
        <taxon>Bacillota</taxon>
        <taxon>Bacilli</taxon>
        <taxon>Bacillales</taxon>
        <taxon>Bacillaceae</taxon>
        <taxon>Alteribacter</taxon>
    </lineage>
</organism>
<dbReference type="InterPro" id="IPR055348">
    <property type="entry name" value="DctQ"/>
</dbReference>
<evidence type="ECO:0000256" key="4">
    <source>
        <dbReference type="ARBA" id="ARBA00022519"/>
    </source>
</evidence>
<feature type="region of interest" description="Disordered" evidence="9">
    <location>
        <begin position="175"/>
        <end position="202"/>
    </location>
</feature>
<accession>A0A2W0HFL0</accession>
<evidence type="ECO:0000256" key="10">
    <source>
        <dbReference type="SAM" id="Phobius"/>
    </source>
</evidence>
<keyword evidence="3" id="KW-1003">Cell membrane</keyword>
<feature type="transmembrane region" description="Helical" evidence="10">
    <location>
        <begin position="125"/>
        <end position="146"/>
    </location>
</feature>
<dbReference type="AlphaFoldDB" id="A0A2W0HFL0"/>
<name>A0A2W0HFL0_9BACI</name>
<protein>
    <submittedName>
        <fullName evidence="12">TRAP transporter permease DctQ</fullName>
    </submittedName>
</protein>
<dbReference type="GO" id="GO:0015740">
    <property type="term" value="P:C4-dicarboxylate transport"/>
    <property type="evidence" value="ECO:0007669"/>
    <property type="project" value="TreeGrafter"/>
</dbReference>
<feature type="compositionally biased region" description="Basic and acidic residues" evidence="9">
    <location>
        <begin position="181"/>
        <end position="202"/>
    </location>
</feature>
<keyword evidence="7 10" id="KW-0472">Membrane</keyword>
<feature type="domain" description="Tripartite ATP-independent periplasmic transporters DctQ component" evidence="11">
    <location>
        <begin position="23"/>
        <end position="152"/>
    </location>
</feature>
<gene>
    <name evidence="12" type="ORF">CR205_18970</name>
</gene>
<dbReference type="OrthoDB" id="9815614at2"/>
<feature type="transmembrane region" description="Helical" evidence="10">
    <location>
        <begin position="85"/>
        <end position="105"/>
    </location>
</feature>
<dbReference type="Pfam" id="PF04290">
    <property type="entry name" value="DctQ"/>
    <property type="match status" value="1"/>
</dbReference>
<dbReference type="GO" id="GO:0022857">
    <property type="term" value="F:transmembrane transporter activity"/>
    <property type="evidence" value="ECO:0007669"/>
    <property type="project" value="TreeGrafter"/>
</dbReference>
<evidence type="ECO:0000256" key="6">
    <source>
        <dbReference type="ARBA" id="ARBA00022989"/>
    </source>
</evidence>
<feature type="transmembrane region" description="Helical" evidence="10">
    <location>
        <begin position="47"/>
        <end position="64"/>
    </location>
</feature>
<keyword evidence="5 10" id="KW-0812">Transmembrane</keyword>
<comment type="caution">
    <text evidence="12">The sequence shown here is derived from an EMBL/GenBank/DDBJ whole genome shotgun (WGS) entry which is preliminary data.</text>
</comment>
<dbReference type="GO" id="GO:0005886">
    <property type="term" value="C:plasma membrane"/>
    <property type="evidence" value="ECO:0007669"/>
    <property type="project" value="UniProtKB-SubCell"/>
</dbReference>
<evidence type="ECO:0000256" key="5">
    <source>
        <dbReference type="ARBA" id="ARBA00022692"/>
    </source>
</evidence>
<evidence type="ECO:0000313" key="13">
    <source>
        <dbReference type="Proteomes" id="UP000248066"/>
    </source>
</evidence>
<keyword evidence="13" id="KW-1185">Reference proteome</keyword>
<comment type="similarity">
    <text evidence="8">Belongs to the TRAP transporter small permease family.</text>
</comment>
<comment type="subcellular location">
    <subcellularLocation>
        <location evidence="1">Cell inner membrane</location>
        <topology evidence="1">Multi-pass membrane protein</topology>
    </subcellularLocation>
</comment>
<keyword evidence="2" id="KW-0813">Transport</keyword>
<dbReference type="PANTHER" id="PTHR35011">
    <property type="entry name" value="2,3-DIKETO-L-GULONATE TRAP TRANSPORTER SMALL PERMEASE PROTEIN YIAM"/>
    <property type="match status" value="1"/>
</dbReference>
<proteinExistence type="inferred from homology"/>
<evidence type="ECO:0000256" key="8">
    <source>
        <dbReference type="ARBA" id="ARBA00038436"/>
    </source>
</evidence>
<evidence type="ECO:0000256" key="7">
    <source>
        <dbReference type="ARBA" id="ARBA00023136"/>
    </source>
</evidence>
<keyword evidence="6 10" id="KW-1133">Transmembrane helix</keyword>
<dbReference type="Proteomes" id="UP000248066">
    <property type="component" value="Unassembled WGS sequence"/>
</dbReference>
<keyword evidence="4" id="KW-0997">Cell inner membrane</keyword>
<dbReference type="PANTHER" id="PTHR35011:SF2">
    <property type="entry name" value="2,3-DIKETO-L-GULONATE TRAP TRANSPORTER SMALL PERMEASE PROTEIN YIAM"/>
    <property type="match status" value="1"/>
</dbReference>
<dbReference type="EMBL" id="PDOF01000004">
    <property type="protein sequence ID" value="PYZ95702.1"/>
    <property type="molecule type" value="Genomic_DNA"/>
</dbReference>
<sequence length="202" mass="23029">MRVIRWLDEHIEEVLLVIFSGIMVFIIALQIFMRAVLDNSLPWSEELARFSFIWLVYIGISYGIKKQRHIKVDVLLVLFKERGKIILNMISNVIFLAFAAVIVYYGNDIAQRILELGQRSPGLGIPMGFVYLATPVGMGLTIIRLIQQLIQQGRALAGKGDFSVELEHDKALEDQDELIESSEKENPEDLIKTDNDNPKTDR</sequence>
<dbReference type="InterPro" id="IPR007387">
    <property type="entry name" value="TRAP_DctQ"/>
</dbReference>
<evidence type="ECO:0000256" key="3">
    <source>
        <dbReference type="ARBA" id="ARBA00022475"/>
    </source>
</evidence>
<evidence type="ECO:0000313" key="12">
    <source>
        <dbReference type="EMBL" id="PYZ95702.1"/>
    </source>
</evidence>
<evidence type="ECO:0000256" key="1">
    <source>
        <dbReference type="ARBA" id="ARBA00004429"/>
    </source>
</evidence>
<evidence type="ECO:0000256" key="9">
    <source>
        <dbReference type="SAM" id="MobiDB-lite"/>
    </source>
</evidence>